<dbReference type="GO" id="GO:0051087">
    <property type="term" value="F:protein-folding chaperone binding"/>
    <property type="evidence" value="ECO:0007669"/>
    <property type="project" value="InterPro"/>
</dbReference>
<protein>
    <recommendedName>
        <fullName evidence="2">Activator of Hsp90 ATPase AHSA1-like N-terminal domain-containing protein</fullName>
    </recommendedName>
</protein>
<dbReference type="SUPFAM" id="SSF103111">
    <property type="entry name" value="Activator of Hsp90 ATPase, Aha1"/>
    <property type="match status" value="1"/>
</dbReference>
<accession>G3B7C8</accession>
<evidence type="ECO:0000313" key="3">
    <source>
        <dbReference type="EMBL" id="EGV62244.1"/>
    </source>
</evidence>
<dbReference type="Gene3D" id="3.15.10.20">
    <property type="entry name" value="Activator of Hsp90 ATPase Aha1, N-terminal domain"/>
    <property type="match status" value="1"/>
</dbReference>
<dbReference type="Pfam" id="PF09229">
    <property type="entry name" value="Aha1_N"/>
    <property type="match status" value="1"/>
</dbReference>
<dbReference type="eggNOG" id="KOG2936">
    <property type="taxonomic scope" value="Eukaryota"/>
</dbReference>
<gene>
    <name evidence="3" type="ORF">CANTEDRAFT_136178</name>
</gene>
<comment type="similarity">
    <text evidence="1">Belongs to the AHA1 family.</text>
</comment>
<proteinExistence type="inferred from homology"/>
<dbReference type="Proteomes" id="UP000000707">
    <property type="component" value="Unassembled WGS sequence"/>
</dbReference>
<organism evidence="4">
    <name type="scientific">Candida tenuis (strain ATCC 10573 / BCRC 21748 / CBS 615 / JCM 9827 / NBRC 10315 / NRRL Y-1498 / VKM Y-70)</name>
    <name type="common">Yeast</name>
    <name type="synonym">Yamadazyma tenuis</name>
    <dbReference type="NCBI Taxonomy" id="590646"/>
    <lineage>
        <taxon>Eukaryota</taxon>
        <taxon>Fungi</taxon>
        <taxon>Dikarya</taxon>
        <taxon>Ascomycota</taxon>
        <taxon>Saccharomycotina</taxon>
        <taxon>Pichiomycetes</taxon>
        <taxon>Debaryomycetaceae</taxon>
        <taxon>Yamadazyma</taxon>
    </lineage>
</organism>
<feature type="domain" description="Activator of Hsp90 ATPase AHSA1-like N-terminal" evidence="2">
    <location>
        <begin position="13"/>
        <end position="138"/>
    </location>
</feature>
<dbReference type="OrthoDB" id="567237at2759"/>
<dbReference type="SMART" id="SM01000">
    <property type="entry name" value="Aha1_N"/>
    <property type="match status" value="1"/>
</dbReference>
<dbReference type="InterPro" id="IPR015310">
    <property type="entry name" value="AHSA1-like_N"/>
</dbReference>
<reference evidence="3 4" key="1">
    <citation type="journal article" date="2011" name="Proc. Natl. Acad. Sci. U.S.A.">
        <title>Comparative genomics of xylose-fermenting fungi for enhanced biofuel production.</title>
        <authorList>
            <person name="Wohlbach D.J."/>
            <person name="Kuo A."/>
            <person name="Sato T.K."/>
            <person name="Potts K.M."/>
            <person name="Salamov A.A."/>
            <person name="LaButti K.M."/>
            <person name="Sun H."/>
            <person name="Clum A."/>
            <person name="Pangilinan J.L."/>
            <person name="Lindquist E.A."/>
            <person name="Lucas S."/>
            <person name="Lapidus A."/>
            <person name="Jin M."/>
            <person name="Gunawan C."/>
            <person name="Balan V."/>
            <person name="Dale B.E."/>
            <person name="Jeffries T.W."/>
            <person name="Zinkel R."/>
            <person name="Barry K.W."/>
            <person name="Grigoriev I.V."/>
            <person name="Gasch A.P."/>
        </authorList>
    </citation>
    <scope>NUCLEOTIDE SEQUENCE [LARGE SCALE GENOMIC DNA]</scope>
    <source>
        <strain evidence="4">ATCC 10573 / BCRC 21748 / CBS 615 / JCM 9827 / NBRC 10315 / NRRL Y-1498 / VKM Y-70</strain>
    </source>
</reference>
<dbReference type="EMBL" id="GL996527">
    <property type="protein sequence ID" value="EGV62244.1"/>
    <property type="molecule type" value="Genomic_DNA"/>
</dbReference>
<dbReference type="PANTHER" id="PTHR13009:SF15">
    <property type="entry name" value="HSP90 CO-CHAPERONE HCH1"/>
    <property type="match status" value="1"/>
</dbReference>
<dbReference type="KEGG" id="cten:18249949"/>
<dbReference type="AlphaFoldDB" id="G3B7C8"/>
<keyword evidence="4" id="KW-1185">Reference proteome</keyword>
<dbReference type="HOGENOM" id="CLU_132818_0_0_1"/>
<evidence type="ECO:0000256" key="1">
    <source>
        <dbReference type="ARBA" id="ARBA00006817"/>
    </source>
</evidence>
<dbReference type="PANTHER" id="PTHR13009">
    <property type="entry name" value="HEAT SHOCK PROTEIN 90 HSP90 CO-CHAPERONE AHA-1"/>
    <property type="match status" value="1"/>
</dbReference>
<dbReference type="RefSeq" id="XP_006688414.1">
    <property type="nucleotide sequence ID" value="XM_006688351.1"/>
</dbReference>
<dbReference type="GO" id="GO:0005829">
    <property type="term" value="C:cytosol"/>
    <property type="evidence" value="ECO:0007669"/>
    <property type="project" value="TreeGrafter"/>
</dbReference>
<dbReference type="GO" id="GO:0001671">
    <property type="term" value="F:ATPase activator activity"/>
    <property type="evidence" value="ECO:0007669"/>
    <property type="project" value="InterPro"/>
</dbReference>
<dbReference type="GeneID" id="18249949"/>
<dbReference type="STRING" id="590646.G3B7C8"/>
<name>G3B7C8_CANTC</name>
<sequence length="144" mass="16613">MVVHNPNNWHWVDKNCLPWSKEYFTSEFVNTEVEKDSYKFTLSSVNSVEGDCDVTQRKGRVLCIYDMTLTFGITGSKDEESFSGTITVPEFIHDQEEDDYVFNVSSESCNSEIKSLFLPVLKQKLMKFQGDLIKAHEKDVQHTT</sequence>
<evidence type="ECO:0000313" key="4">
    <source>
        <dbReference type="Proteomes" id="UP000000707"/>
    </source>
</evidence>
<dbReference type="InterPro" id="IPR036338">
    <property type="entry name" value="Aha1"/>
</dbReference>
<evidence type="ECO:0000259" key="2">
    <source>
        <dbReference type="SMART" id="SM01000"/>
    </source>
</evidence>
<dbReference type="GO" id="GO:0006457">
    <property type="term" value="P:protein folding"/>
    <property type="evidence" value="ECO:0007669"/>
    <property type="project" value="TreeGrafter"/>
</dbReference>